<evidence type="ECO:0000259" key="3">
    <source>
        <dbReference type="Pfam" id="PF19886"/>
    </source>
</evidence>
<name>A0ABW2NIN8_9BACL</name>
<reference evidence="5" key="1">
    <citation type="journal article" date="2019" name="Int. J. Syst. Evol. Microbiol.">
        <title>The Global Catalogue of Microorganisms (GCM) 10K type strain sequencing project: providing services to taxonomists for standard genome sequencing and annotation.</title>
        <authorList>
            <consortium name="The Broad Institute Genomics Platform"/>
            <consortium name="The Broad Institute Genome Sequencing Center for Infectious Disease"/>
            <person name="Wu L."/>
            <person name="Ma J."/>
        </authorList>
    </citation>
    <scope>NUCLEOTIDE SEQUENCE [LARGE SCALE GENOMIC DNA]</scope>
    <source>
        <strain evidence="5">NBRC 106396</strain>
    </source>
</reference>
<dbReference type="EMBL" id="JBHTCP010000002">
    <property type="protein sequence ID" value="MFC7370281.1"/>
    <property type="molecule type" value="Genomic_DNA"/>
</dbReference>
<dbReference type="Gene3D" id="3.60.10.10">
    <property type="entry name" value="Endonuclease/exonuclease/phosphatase"/>
    <property type="match status" value="1"/>
</dbReference>
<feature type="domain" description="Endonuclease/exonuclease/phosphatase" evidence="2">
    <location>
        <begin position="638"/>
        <end position="784"/>
    </location>
</feature>
<dbReference type="CDD" id="cd10283">
    <property type="entry name" value="MnuA_DNase1-like"/>
    <property type="match status" value="1"/>
</dbReference>
<dbReference type="InterPro" id="IPR045939">
    <property type="entry name" value="YhcR_N"/>
</dbReference>
<gene>
    <name evidence="4" type="ORF">ACFQPF_01135</name>
</gene>
<sequence length="816" mass="88663">MALNHFRHLSKLVLIVTMVISLFAPISQQKANAEGVLKVTEAIANNTGTATVEGYIVGTVKGGTGSSISYQFEGPFTQDTNLALADSPNETDKTKILAVQLPGGAVREALNLKAHSENLKKKIQITGDLLVYFGVPGHKNAKSFSFVSGIPAEPQAEVVTASIPQGVISKGTTVTLETKTEGAAIYYTLDGTVPTKESKMYSDPITINEDTTIKAIAIKDKMKDSRVSEFVYNVAISGLRIHDIQGESHNSPVDKKYVEGVTGIVTYVADADNFYLQDTQPDENEKTSEGILVYKKGHGVAKGDIVTVAGQVKEWVLEGYSDKMKTDLAVTEINATNTLIKLNSSGNALPEAVTIGEGGRQQPTEIIDNDNFGLFDPQQDGIDFYESLEGMLVKVDNPSVIAPQKNGEIVVVPDIHKNKEINEAGGLNITANDFNPERLFIDMNDYSFVAKTGDYFVGSITGVVSYGYGNFKVLTNRDDLPQFVEGTTERETSDFHEKHKELTIASFNVENFSADENGTSDEKVTRIAGSIVTNLKSPDIVGLVEMQDGNGALNNGNTDAKESADRLIAEIAAQGGPNYVYTDVAPENNKDGGQPGGNIRVGYIYNPERVKLAEGVKGTATQAVTFKNGKLTANPGRIDPTNAAFASSRKPLAAQFEFNGETVVVVANHFNSKGGDQPLFGKNQPPYLKSEEQRHQIAGIVNNFVKEVKADDPNAKVVLLGDFNDFEFSKTFDILKGSELTNMIDEVPFKERFTYSYQGNAQVLDHILVTNNMAKKTKVDIVHINSQFMEEHGRASDHDPVIVQIKLDKVKDVKVK</sequence>
<dbReference type="InterPro" id="IPR059177">
    <property type="entry name" value="GH29D-like_dom"/>
</dbReference>
<feature type="domain" description="GH29D-like beta-sandwich" evidence="1">
    <location>
        <begin position="164"/>
        <end position="228"/>
    </location>
</feature>
<dbReference type="PANTHER" id="PTHR42834">
    <property type="entry name" value="ENDONUCLEASE/EXONUCLEASE/PHOSPHATASE FAMILY PROTEIN (AFU_ORTHOLOGUE AFUA_3G09210)"/>
    <property type="match status" value="1"/>
</dbReference>
<evidence type="ECO:0000259" key="2">
    <source>
        <dbReference type="Pfam" id="PF19580"/>
    </source>
</evidence>
<dbReference type="Proteomes" id="UP001596549">
    <property type="component" value="Unassembled WGS sequence"/>
</dbReference>
<dbReference type="Pfam" id="PF19886">
    <property type="entry name" value="DUF6359"/>
    <property type="match status" value="1"/>
</dbReference>
<dbReference type="PANTHER" id="PTHR42834:SF1">
    <property type="entry name" value="ENDONUCLEASE_EXONUCLEASE_PHOSPHATASE FAMILY PROTEIN (AFU_ORTHOLOGUE AFUA_3G09210)"/>
    <property type="match status" value="1"/>
</dbReference>
<comment type="caution">
    <text evidence="4">The sequence shown here is derived from an EMBL/GenBank/DDBJ whole genome shotgun (WGS) entry which is preliminary data.</text>
</comment>
<dbReference type="Pfam" id="PF13290">
    <property type="entry name" value="CHB_HEX_C_1"/>
    <property type="match status" value="1"/>
</dbReference>
<dbReference type="Pfam" id="PF19580">
    <property type="entry name" value="Exo_endo_phos_3"/>
    <property type="match status" value="1"/>
</dbReference>
<protein>
    <submittedName>
        <fullName evidence="4">DUF6359 domain-containing protein</fullName>
    </submittedName>
</protein>
<proteinExistence type="predicted"/>
<dbReference type="CDD" id="cd04486">
    <property type="entry name" value="YhcR_OBF_like"/>
    <property type="match status" value="1"/>
</dbReference>
<dbReference type="InterPro" id="IPR036691">
    <property type="entry name" value="Endo/exonu/phosph_ase_sf"/>
</dbReference>
<dbReference type="SUPFAM" id="SSF56219">
    <property type="entry name" value="DNase I-like"/>
    <property type="match status" value="1"/>
</dbReference>
<organism evidence="4 5">
    <name type="scientific">Fictibacillus iocasae</name>
    <dbReference type="NCBI Taxonomy" id="2715437"/>
    <lineage>
        <taxon>Bacteria</taxon>
        <taxon>Bacillati</taxon>
        <taxon>Bacillota</taxon>
        <taxon>Bacilli</taxon>
        <taxon>Bacillales</taxon>
        <taxon>Fictibacillaceae</taxon>
        <taxon>Fictibacillus</taxon>
    </lineage>
</organism>
<evidence type="ECO:0000313" key="5">
    <source>
        <dbReference type="Proteomes" id="UP001596549"/>
    </source>
</evidence>
<evidence type="ECO:0000313" key="4">
    <source>
        <dbReference type="EMBL" id="MFC7370281.1"/>
    </source>
</evidence>
<feature type="domain" description="Endonuclease YhcR N-terminal" evidence="3">
    <location>
        <begin position="38"/>
        <end position="146"/>
    </location>
</feature>
<evidence type="ECO:0000259" key="1">
    <source>
        <dbReference type="Pfam" id="PF13290"/>
    </source>
</evidence>
<dbReference type="RefSeq" id="WP_379745248.1">
    <property type="nucleotide sequence ID" value="NZ_JBHTCP010000002.1"/>
</dbReference>
<keyword evidence="5" id="KW-1185">Reference proteome</keyword>
<accession>A0ABW2NIN8</accession>
<dbReference type="InterPro" id="IPR005135">
    <property type="entry name" value="Endo/exonuclease/phosphatase"/>
</dbReference>